<organism evidence="6 7">
    <name type="scientific">Desulfitobacterium chlororespirans DSM 11544</name>
    <dbReference type="NCBI Taxonomy" id="1121395"/>
    <lineage>
        <taxon>Bacteria</taxon>
        <taxon>Bacillati</taxon>
        <taxon>Bacillota</taxon>
        <taxon>Clostridia</taxon>
        <taxon>Eubacteriales</taxon>
        <taxon>Desulfitobacteriaceae</taxon>
        <taxon>Desulfitobacterium</taxon>
    </lineage>
</organism>
<dbReference type="PROSITE" id="PS50931">
    <property type="entry name" value="HTH_LYSR"/>
    <property type="match status" value="1"/>
</dbReference>
<dbReference type="PANTHER" id="PTHR30419:SF8">
    <property type="entry name" value="NITROGEN ASSIMILATION TRANSCRIPTIONAL ACTIVATOR-RELATED"/>
    <property type="match status" value="1"/>
</dbReference>
<dbReference type="InterPro" id="IPR036388">
    <property type="entry name" value="WH-like_DNA-bd_sf"/>
</dbReference>
<dbReference type="STRING" id="1121395.SAMN02745215_02549"/>
<comment type="similarity">
    <text evidence="1">Belongs to the LysR transcriptional regulatory family.</text>
</comment>
<evidence type="ECO:0000313" key="6">
    <source>
        <dbReference type="EMBL" id="SHN74689.1"/>
    </source>
</evidence>
<accession>A0A1M7TVD9</accession>
<dbReference type="GO" id="GO:0003677">
    <property type="term" value="F:DNA binding"/>
    <property type="evidence" value="ECO:0007669"/>
    <property type="project" value="UniProtKB-KW"/>
</dbReference>
<keyword evidence="7" id="KW-1185">Reference proteome</keyword>
<dbReference type="EMBL" id="FRDN01000008">
    <property type="protein sequence ID" value="SHN74689.1"/>
    <property type="molecule type" value="Genomic_DNA"/>
</dbReference>
<dbReference type="FunFam" id="1.10.10.10:FF:000001">
    <property type="entry name" value="LysR family transcriptional regulator"/>
    <property type="match status" value="1"/>
</dbReference>
<proteinExistence type="inferred from homology"/>
<evidence type="ECO:0000256" key="2">
    <source>
        <dbReference type="ARBA" id="ARBA00023015"/>
    </source>
</evidence>
<keyword evidence="3 6" id="KW-0238">DNA-binding</keyword>
<protein>
    <submittedName>
        <fullName evidence="6">DNA-binding transcriptional regulator, LysR family</fullName>
    </submittedName>
</protein>
<evidence type="ECO:0000313" key="7">
    <source>
        <dbReference type="Proteomes" id="UP000184010"/>
    </source>
</evidence>
<dbReference type="Gene3D" id="3.40.190.290">
    <property type="match status" value="1"/>
</dbReference>
<evidence type="ECO:0000259" key="5">
    <source>
        <dbReference type="PROSITE" id="PS50931"/>
    </source>
</evidence>
<dbReference type="InterPro" id="IPR050950">
    <property type="entry name" value="HTH-type_LysR_regulators"/>
</dbReference>
<gene>
    <name evidence="6" type="ORF">SAMN02745215_02549</name>
</gene>
<feature type="domain" description="HTH lysR-type" evidence="5">
    <location>
        <begin position="1"/>
        <end position="58"/>
    </location>
</feature>
<evidence type="ECO:0000256" key="3">
    <source>
        <dbReference type="ARBA" id="ARBA00023125"/>
    </source>
</evidence>
<dbReference type="InterPro" id="IPR000847">
    <property type="entry name" value="LysR_HTH_N"/>
</dbReference>
<dbReference type="AlphaFoldDB" id="A0A1M7TVD9"/>
<dbReference type="PANTHER" id="PTHR30419">
    <property type="entry name" value="HTH-TYPE TRANSCRIPTIONAL REGULATOR YBHD"/>
    <property type="match status" value="1"/>
</dbReference>
<dbReference type="RefSeq" id="WP_072772940.1">
    <property type="nucleotide sequence ID" value="NZ_FRDN01000008.1"/>
</dbReference>
<dbReference type="SUPFAM" id="SSF46785">
    <property type="entry name" value="Winged helix' DNA-binding domain"/>
    <property type="match status" value="1"/>
</dbReference>
<keyword evidence="4" id="KW-0804">Transcription</keyword>
<dbReference type="GO" id="GO:0003700">
    <property type="term" value="F:DNA-binding transcription factor activity"/>
    <property type="evidence" value="ECO:0007669"/>
    <property type="project" value="InterPro"/>
</dbReference>
<keyword evidence="2" id="KW-0805">Transcription regulation</keyword>
<evidence type="ECO:0000256" key="1">
    <source>
        <dbReference type="ARBA" id="ARBA00009437"/>
    </source>
</evidence>
<sequence>MDILQLRYFITVAACGSIQDAADSLYVSRQAVSRAILSLERELNINLFVRTHNGIKLTSTGDKYVGHARKLIEQYDELHKMMCMNEKIVDIAICIPINLYTFFLEGINEFKEKYPVVNPKIIHCTGAEAHVYLLNQKVDVIIAWTPDKSALNQSDILIESPAFFMVNENNKVANKEMLVEADILNSPIIFYTDGFDTDYYKELFPYWKKGDYFVSDIMTIYDLVDQDKGLYRVPVVAV</sequence>
<dbReference type="SUPFAM" id="SSF53850">
    <property type="entry name" value="Periplasmic binding protein-like II"/>
    <property type="match status" value="1"/>
</dbReference>
<evidence type="ECO:0000256" key="4">
    <source>
        <dbReference type="ARBA" id="ARBA00023163"/>
    </source>
</evidence>
<dbReference type="Proteomes" id="UP000184010">
    <property type="component" value="Unassembled WGS sequence"/>
</dbReference>
<dbReference type="GO" id="GO:0005829">
    <property type="term" value="C:cytosol"/>
    <property type="evidence" value="ECO:0007669"/>
    <property type="project" value="TreeGrafter"/>
</dbReference>
<dbReference type="InterPro" id="IPR036390">
    <property type="entry name" value="WH_DNA-bd_sf"/>
</dbReference>
<dbReference type="Gene3D" id="1.10.10.10">
    <property type="entry name" value="Winged helix-like DNA-binding domain superfamily/Winged helix DNA-binding domain"/>
    <property type="match status" value="1"/>
</dbReference>
<reference evidence="7" key="1">
    <citation type="submission" date="2016-12" db="EMBL/GenBank/DDBJ databases">
        <authorList>
            <person name="Varghese N."/>
            <person name="Submissions S."/>
        </authorList>
    </citation>
    <scope>NUCLEOTIDE SEQUENCE [LARGE SCALE GENOMIC DNA]</scope>
    <source>
        <strain evidence="7">DSM 11544</strain>
    </source>
</reference>
<dbReference type="Pfam" id="PF00126">
    <property type="entry name" value="HTH_1"/>
    <property type="match status" value="1"/>
</dbReference>
<name>A0A1M7TVD9_9FIRM</name>